<protein>
    <submittedName>
        <fullName evidence="2">Uncharacterized protein</fullName>
    </submittedName>
</protein>
<sequence length="117" mass="12763">MDSTKILQISRRNDKREKKNPGDNREDIGRNRSRGGGVRGCLRGGSQCGSQEAAVAYIFRQPFIGCANLPPPPFTHPTTNLPTIPPFSPFCGRSTSAGTDRLPKSLKRPNDPGKKSE</sequence>
<dbReference type="AlphaFoldDB" id="A0ABD2D0T1"/>
<keyword evidence="3" id="KW-1185">Reference proteome</keyword>
<feature type="region of interest" description="Disordered" evidence="1">
    <location>
        <begin position="1"/>
        <end position="45"/>
    </location>
</feature>
<feature type="region of interest" description="Disordered" evidence="1">
    <location>
        <begin position="72"/>
        <end position="117"/>
    </location>
</feature>
<accession>A0ABD2D0T1</accession>
<feature type="compositionally biased region" description="Gly residues" evidence="1">
    <location>
        <begin position="34"/>
        <end position="45"/>
    </location>
</feature>
<evidence type="ECO:0000313" key="3">
    <source>
        <dbReference type="Proteomes" id="UP001607303"/>
    </source>
</evidence>
<dbReference type="Proteomes" id="UP001607303">
    <property type="component" value="Unassembled WGS sequence"/>
</dbReference>
<reference evidence="2 3" key="1">
    <citation type="journal article" date="2024" name="Ann. Entomol. Soc. Am.">
        <title>Genomic analyses of the southern and eastern yellowjacket wasps (Hymenoptera: Vespidae) reveal evolutionary signatures of social life.</title>
        <authorList>
            <person name="Catto M.A."/>
            <person name="Caine P.B."/>
            <person name="Orr S.E."/>
            <person name="Hunt B.G."/>
            <person name="Goodisman M.A.D."/>
        </authorList>
    </citation>
    <scope>NUCLEOTIDE SEQUENCE [LARGE SCALE GENOMIC DNA]</scope>
    <source>
        <strain evidence="2">232</strain>
        <tissue evidence="2">Head and thorax</tissue>
    </source>
</reference>
<dbReference type="EMBL" id="JAYRBN010000010">
    <property type="protein sequence ID" value="KAL2750475.1"/>
    <property type="molecule type" value="Genomic_DNA"/>
</dbReference>
<comment type="caution">
    <text evidence="2">The sequence shown here is derived from an EMBL/GenBank/DDBJ whole genome shotgun (WGS) entry which is preliminary data.</text>
</comment>
<evidence type="ECO:0000256" key="1">
    <source>
        <dbReference type="SAM" id="MobiDB-lite"/>
    </source>
</evidence>
<gene>
    <name evidence="2" type="ORF">V1477_001265</name>
</gene>
<name>A0ABD2D0T1_VESMC</name>
<feature type="compositionally biased region" description="Basic and acidic residues" evidence="1">
    <location>
        <begin position="11"/>
        <end position="30"/>
    </location>
</feature>
<feature type="compositionally biased region" description="Basic and acidic residues" evidence="1">
    <location>
        <begin position="108"/>
        <end position="117"/>
    </location>
</feature>
<organism evidence="2 3">
    <name type="scientific">Vespula maculifrons</name>
    <name type="common">Eastern yellow jacket</name>
    <name type="synonym">Wasp</name>
    <dbReference type="NCBI Taxonomy" id="7453"/>
    <lineage>
        <taxon>Eukaryota</taxon>
        <taxon>Metazoa</taxon>
        <taxon>Ecdysozoa</taxon>
        <taxon>Arthropoda</taxon>
        <taxon>Hexapoda</taxon>
        <taxon>Insecta</taxon>
        <taxon>Pterygota</taxon>
        <taxon>Neoptera</taxon>
        <taxon>Endopterygota</taxon>
        <taxon>Hymenoptera</taxon>
        <taxon>Apocrita</taxon>
        <taxon>Aculeata</taxon>
        <taxon>Vespoidea</taxon>
        <taxon>Vespidae</taxon>
        <taxon>Vespinae</taxon>
        <taxon>Vespula</taxon>
    </lineage>
</organism>
<evidence type="ECO:0000313" key="2">
    <source>
        <dbReference type="EMBL" id="KAL2750475.1"/>
    </source>
</evidence>
<proteinExistence type="predicted"/>
<feature type="non-terminal residue" evidence="2">
    <location>
        <position position="117"/>
    </location>
</feature>